<dbReference type="OrthoDB" id="552259at2759"/>
<keyword evidence="3" id="KW-1185">Reference proteome</keyword>
<organism evidence="2 3">
    <name type="scientific">Kingdonia uniflora</name>
    <dbReference type="NCBI Taxonomy" id="39325"/>
    <lineage>
        <taxon>Eukaryota</taxon>
        <taxon>Viridiplantae</taxon>
        <taxon>Streptophyta</taxon>
        <taxon>Embryophyta</taxon>
        <taxon>Tracheophyta</taxon>
        <taxon>Spermatophyta</taxon>
        <taxon>Magnoliopsida</taxon>
        <taxon>Ranunculales</taxon>
        <taxon>Circaeasteraceae</taxon>
        <taxon>Kingdonia</taxon>
    </lineage>
</organism>
<sequence>MASTAAAIDQAANPKSVDESLWWDSFVDLIDELENASLSLDISPSLIKKVESNHGWFLDTVSRFKPQNQKSKVALDSKIVDVGSHRLNVKPELKDLALQISSFLDLDEVQSYILVKRCVERSNADANIKDQELLHLIMLQYYIERQCLLKCTRQIFMHTLYIGNGSKTDGISVEASRLISSGLDKKLLIILQDLLSSKHPEHMEVHLVTLWVEDILIEDNLVMEILFLAYYESFCTCSGEQWRSLCSLYRGILSGSLNVGKLAISAQARSSFYHSKVQLLLILIETLGLENILQMVHDEVPFRQGYSIYSLIEIQEMDAMISSFDAIETEEAGPLILAWAVFLCLISSLPEKEDNSELMEIDHIGYIHQAFKSAPLGYTLDILENDILKVSDGSVAGYRSVLRTFISAFIASYDMALQFEDGTLHLILDILCRIYRGEESLCAQFWDRDSFIDGPIRCLLCTLEGEFPHQTVELLRFLSALCEGTWPAECVYNFLDRSVGISSLVEVSGDTSISQTIETRQSLHVPGVEDLLIPSQTRGQILKIIDGNRALVRWEGDKTFSVCATELFADFGFKYKFNKEQSDGLGNVYAIRSTCVATTPGPTTVFELLRRNT</sequence>
<protein>
    <recommendedName>
        <fullName evidence="1">Nucleoporin Nup188 N-terminal domain-containing protein</fullName>
    </recommendedName>
</protein>
<dbReference type="GO" id="GO:0006606">
    <property type="term" value="P:protein import into nucleus"/>
    <property type="evidence" value="ECO:0007669"/>
    <property type="project" value="TreeGrafter"/>
</dbReference>
<dbReference type="InterPro" id="IPR018864">
    <property type="entry name" value="Nucleoporin_Nup188_N"/>
</dbReference>
<dbReference type="GO" id="GO:0044611">
    <property type="term" value="C:nuclear pore inner ring"/>
    <property type="evidence" value="ECO:0007669"/>
    <property type="project" value="TreeGrafter"/>
</dbReference>
<proteinExistence type="predicted"/>
<dbReference type="AlphaFoldDB" id="A0A7J7MJ45"/>
<accession>A0A7J7MJ45</accession>
<dbReference type="GO" id="GO:0006405">
    <property type="term" value="P:RNA export from nucleus"/>
    <property type="evidence" value="ECO:0007669"/>
    <property type="project" value="TreeGrafter"/>
</dbReference>
<comment type="caution">
    <text evidence="2">The sequence shown here is derived from an EMBL/GenBank/DDBJ whole genome shotgun (WGS) entry which is preliminary data.</text>
</comment>
<gene>
    <name evidence="2" type="ORF">GIB67_033871</name>
</gene>
<dbReference type="EMBL" id="JACGCM010001453">
    <property type="protein sequence ID" value="KAF6154842.1"/>
    <property type="molecule type" value="Genomic_DNA"/>
</dbReference>
<dbReference type="PANTHER" id="PTHR31431:SF1">
    <property type="entry name" value="NUCLEOPORIN NUP188"/>
    <property type="match status" value="1"/>
</dbReference>
<evidence type="ECO:0000313" key="2">
    <source>
        <dbReference type="EMBL" id="KAF6154842.1"/>
    </source>
</evidence>
<name>A0A7J7MJ45_9MAGN</name>
<evidence type="ECO:0000313" key="3">
    <source>
        <dbReference type="Proteomes" id="UP000541444"/>
    </source>
</evidence>
<dbReference type="PANTHER" id="PTHR31431">
    <property type="entry name" value="NUCLEOPORIN NUP188 HOMOLOG"/>
    <property type="match status" value="1"/>
</dbReference>
<evidence type="ECO:0000259" key="1">
    <source>
        <dbReference type="Pfam" id="PF10487"/>
    </source>
</evidence>
<dbReference type="Proteomes" id="UP000541444">
    <property type="component" value="Unassembled WGS sequence"/>
</dbReference>
<feature type="domain" description="Nucleoporin Nup188 N-terminal" evidence="1">
    <location>
        <begin position="57"/>
        <end position="356"/>
    </location>
</feature>
<dbReference type="GO" id="GO:0017056">
    <property type="term" value="F:structural constituent of nuclear pore"/>
    <property type="evidence" value="ECO:0007669"/>
    <property type="project" value="InterPro"/>
</dbReference>
<dbReference type="Pfam" id="PF10487">
    <property type="entry name" value="Nup188_N"/>
    <property type="match status" value="1"/>
</dbReference>
<dbReference type="InterPro" id="IPR044840">
    <property type="entry name" value="Nup188"/>
</dbReference>
<reference evidence="2 3" key="1">
    <citation type="journal article" date="2020" name="IScience">
        <title>Genome Sequencing of the Endangered Kingdonia uniflora (Circaeasteraceae, Ranunculales) Reveals Potential Mechanisms of Evolutionary Specialization.</title>
        <authorList>
            <person name="Sun Y."/>
            <person name="Deng T."/>
            <person name="Zhang A."/>
            <person name="Moore M.J."/>
            <person name="Landis J.B."/>
            <person name="Lin N."/>
            <person name="Zhang H."/>
            <person name="Zhang X."/>
            <person name="Huang J."/>
            <person name="Zhang X."/>
            <person name="Sun H."/>
            <person name="Wang H."/>
        </authorList>
    </citation>
    <scope>NUCLEOTIDE SEQUENCE [LARGE SCALE GENOMIC DNA]</scope>
    <source>
        <strain evidence="2">TB1705</strain>
        <tissue evidence="2">Leaf</tissue>
    </source>
</reference>